<dbReference type="AlphaFoldDB" id="A0A926ENK5"/>
<keyword evidence="3 8" id="KW-0812">Transmembrane</keyword>
<evidence type="ECO:0000256" key="1">
    <source>
        <dbReference type="ARBA" id="ARBA00004651"/>
    </source>
</evidence>
<dbReference type="PANTHER" id="PTHR43394">
    <property type="entry name" value="ATP-DEPENDENT PERMEASE MDL1, MITOCHONDRIAL"/>
    <property type="match status" value="1"/>
</dbReference>
<keyword evidence="5 11" id="KW-0067">ATP-binding</keyword>
<sequence length="593" mass="66521">MNKIPFEKIKQLLKIIIMPYKFGYIVPVLFTIVGSILGSMNPFIIGLAITELANNVIDIANKVPGAQINFRYIFYVAILLAIFNIVRQTMTYSSSYIITGAIQNSFRDLRMRINQKINTLPVSFFDSRLKGTIQNTITNDVDVVSNAMQQSLLSIIYSITSVVTTFVMMLYISVPLGLLAMIMLPLAFVFSKYIIRRSQHQFLEMQNALAEMNGYIQERYTAFTVIKLFNNEDSTIEGFQKINNRLNQVGFKANFTSSLLSPIMEFLVDIIYVVMILLTGFAVFSGMPIGSMQAFVQYIWIVYDPMGQITQLAPAIQSAIASMERIADFCNEEEESDEQDKPAIFNPENYAGNVSFKNVNFSYVKEDPIIKDFSFEASAGQKIAIVGATGAGKTTIINLLMRFYDIDSGDILIDGESIYDMRRTSERSLFGMVLQDAWLYNASIKENIRFGRLDATDEEVVGAAKKANVHHFIQTMPGGYDMIINEEGSNISLGQKQLLTIARAILADPQILILDEATSSVDTRLEMLIQVAMKNAMHGRTSFVIAHRLSTIKDADLILVMDSGNIVEQGTHSSLLAKKGFYEKLYNSQFSED</sequence>
<keyword evidence="7 8" id="KW-0472">Membrane</keyword>
<dbReference type="InterPro" id="IPR039421">
    <property type="entry name" value="Type_1_exporter"/>
</dbReference>
<name>A0A926ENK5_9FIRM</name>
<dbReference type="PROSITE" id="PS50929">
    <property type="entry name" value="ABC_TM1F"/>
    <property type="match status" value="1"/>
</dbReference>
<evidence type="ECO:0000256" key="5">
    <source>
        <dbReference type="ARBA" id="ARBA00022840"/>
    </source>
</evidence>
<keyword evidence="6 8" id="KW-1133">Transmembrane helix</keyword>
<dbReference type="InterPro" id="IPR036640">
    <property type="entry name" value="ABC1_TM_sf"/>
</dbReference>
<dbReference type="InterPro" id="IPR003593">
    <property type="entry name" value="AAA+_ATPase"/>
</dbReference>
<evidence type="ECO:0000313" key="11">
    <source>
        <dbReference type="EMBL" id="MBC8586788.1"/>
    </source>
</evidence>
<dbReference type="PANTHER" id="PTHR43394:SF1">
    <property type="entry name" value="ATP-BINDING CASSETTE SUB-FAMILY B MEMBER 10, MITOCHONDRIAL"/>
    <property type="match status" value="1"/>
</dbReference>
<feature type="transmembrane region" description="Helical" evidence="8">
    <location>
        <begin position="178"/>
        <end position="195"/>
    </location>
</feature>
<protein>
    <submittedName>
        <fullName evidence="11">ABC transporter ATP-binding protein</fullName>
    </submittedName>
</protein>
<keyword evidence="4" id="KW-0547">Nucleotide-binding</keyword>
<feature type="transmembrane region" description="Helical" evidence="8">
    <location>
        <begin position="69"/>
        <end position="86"/>
    </location>
</feature>
<dbReference type="InterPro" id="IPR003439">
    <property type="entry name" value="ABC_transporter-like_ATP-bd"/>
</dbReference>
<accession>A0A926ENK5</accession>
<dbReference type="SUPFAM" id="SSF90123">
    <property type="entry name" value="ABC transporter transmembrane region"/>
    <property type="match status" value="1"/>
</dbReference>
<dbReference type="Gene3D" id="3.40.50.300">
    <property type="entry name" value="P-loop containing nucleotide triphosphate hydrolases"/>
    <property type="match status" value="1"/>
</dbReference>
<proteinExistence type="predicted"/>
<dbReference type="GO" id="GO:0015421">
    <property type="term" value="F:ABC-type oligopeptide transporter activity"/>
    <property type="evidence" value="ECO:0007669"/>
    <property type="project" value="TreeGrafter"/>
</dbReference>
<evidence type="ECO:0000259" key="9">
    <source>
        <dbReference type="PROSITE" id="PS50893"/>
    </source>
</evidence>
<comment type="caution">
    <text evidence="11">The sequence shown here is derived from an EMBL/GenBank/DDBJ whole genome shotgun (WGS) entry which is preliminary data.</text>
</comment>
<dbReference type="SMART" id="SM00382">
    <property type="entry name" value="AAA"/>
    <property type="match status" value="1"/>
</dbReference>
<evidence type="ECO:0000256" key="4">
    <source>
        <dbReference type="ARBA" id="ARBA00022741"/>
    </source>
</evidence>
<dbReference type="GO" id="GO:0016887">
    <property type="term" value="F:ATP hydrolysis activity"/>
    <property type="evidence" value="ECO:0007669"/>
    <property type="project" value="InterPro"/>
</dbReference>
<dbReference type="FunFam" id="3.40.50.300:FF:000287">
    <property type="entry name" value="Multidrug ABC transporter ATP-binding protein"/>
    <property type="match status" value="1"/>
</dbReference>
<dbReference type="CDD" id="cd18547">
    <property type="entry name" value="ABC_6TM_Tm288_like"/>
    <property type="match status" value="1"/>
</dbReference>
<dbReference type="GO" id="GO:0005524">
    <property type="term" value="F:ATP binding"/>
    <property type="evidence" value="ECO:0007669"/>
    <property type="project" value="UniProtKB-KW"/>
</dbReference>
<reference evidence="11" key="1">
    <citation type="submission" date="2020-08" db="EMBL/GenBank/DDBJ databases">
        <title>Genome public.</title>
        <authorList>
            <person name="Liu C."/>
            <person name="Sun Q."/>
        </authorList>
    </citation>
    <scope>NUCLEOTIDE SEQUENCE</scope>
    <source>
        <strain evidence="11">BX21</strain>
    </source>
</reference>
<dbReference type="GO" id="GO:0005886">
    <property type="term" value="C:plasma membrane"/>
    <property type="evidence" value="ECO:0007669"/>
    <property type="project" value="UniProtKB-SubCell"/>
</dbReference>
<keyword evidence="12" id="KW-1185">Reference proteome</keyword>
<evidence type="ECO:0000256" key="7">
    <source>
        <dbReference type="ARBA" id="ARBA00023136"/>
    </source>
</evidence>
<dbReference type="InterPro" id="IPR017871">
    <property type="entry name" value="ABC_transporter-like_CS"/>
</dbReference>
<dbReference type="Gene3D" id="1.20.1560.10">
    <property type="entry name" value="ABC transporter type 1, transmembrane domain"/>
    <property type="match status" value="1"/>
</dbReference>
<dbReference type="Proteomes" id="UP000601171">
    <property type="component" value="Unassembled WGS sequence"/>
</dbReference>
<gene>
    <name evidence="11" type="ORF">H8707_00855</name>
</gene>
<feature type="transmembrane region" description="Helical" evidence="8">
    <location>
        <begin position="152"/>
        <end position="172"/>
    </location>
</feature>
<feature type="transmembrane region" description="Helical" evidence="8">
    <location>
        <begin position="266"/>
        <end position="287"/>
    </location>
</feature>
<feature type="domain" description="ABC transporter" evidence="9">
    <location>
        <begin position="354"/>
        <end position="588"/>
    </location>
</feature>
<dbReference type="PROSITE" id="PS00211">
    <property type="entry name" value="ABC_TRANSPORTER_1"/>
    <property type="match status" value="1"/>
</dbReference>
<dbReference type="CDD" id="cd03254">
    <property type="entry name" value="ABCC_Glucan_exporter_like"/>
    <property type="match status" value="1"/>
</dbReference>
<dbReference type="PROSITE" id="PS50893">
    <property type="entry name" value="ABC_TRANSPORTER_2"/>
    <property type="match status" value="1"/>
</dbReference>
<evidence type="ECO:0000256" key="8">
    <source>
        <dbReference type="SAM" id="Phobius"/>
    </source>
</evidence>
<dbReference type="InterPro" id="IPR011527">
    <property type="entry name" value="ABC1_TM_dom"/>
</dbReference>
<keyword evidence="2" id="KW-0813">Transport</keyword>
<evidence type="ECO:0000256" key="6">
    <source>
        <dbReference type="ARBA" id="ARBA00022989"/>
    </source>
</evidence>
<evidence type="ECO:0000259" key="10">
    <source>
        <dbReference type="PROSITE" id="PS50929"/>
    </source>
</evidence>
<feature type="transmembrane region" description="Helical" evidence="8">
    <location>
        <begin position="21"/>
        <end position="49"/>
    </location>
</feature>
<evidence type="ECO:0000313" key="12">
    <source>
        <dbReference type="Proteomes" id="UP000601171"/>
    </source>
</evidence>
<dbReference type="EMBL" id="JACRTG010000003">
    <property type="protein sequence ID" value="MBC8586788.1"/>
    <property type="molecule type" value="Genomic_DNA"/>
</dbReference>
<evidence type="ECO:0000256" key="3">
    <source>
        <dbReference type="ARBA" id="ARBA00022692"/>
    </source>
</evidence>
<dbReference type="Pfam" id="PF00664">
    <property type="entry name" value="ABC_membrane"/>
    <property type="match status" value="1"/>
</dbReference>
<dbReference type="InterPro" id="IPR027417">
    <property type="entry name" value="P-loop_NTPase"/>
</dbReference>
<feature type="domain" description="ABC transmembrane type-1" evidence="10">
    <location>
        <begin position="28"/>
        <end position="318"/>
    </location>
</feature>
<dbReference type="RefSeq" id="WP_262428252.1">
    <property type="nucleotide sequence ID" value="NZ_JACRTG010000003.1"/>
</dbReference>
<comment type="subcellular location">
    <subcellularLocation>
        <location evidence="1">Cell membrane</location>
        <topology evidence="1">Multi-pass membrane protein</topology>
    </subcellularLocation>
</comment>
<dbReference type="SUPFAM" id="SSF52540">
    <property type="entry name" value="P-loop containing nucleoside triphosphate hydrolases"/>
    <property type="match status" value="1"/>
</dbReference>
<dbReference type="Pfam" id="PF00005">
    <property type="entry name" value="ABC_tran"/>
    <property type="match status" value="1"/>
</dbReference>
<evidence type="ECO:0000256" key="2">
    <source>
        <dbReference type="ARBA" id="ARBA00022448"/>
    </source>
</evidence>
<organism evidence="11 12">
    <name type="scientific">Paratissierella segnis</name>
    <dbReference type="NCBI Taxonomy" id="2763679"/>
    <lineage>
        <taxon>Bacteria</taxon>
        <taxon>Bacillati</taxon>
        <taxon>Bacillota</taxon>
        <taxon>Tissierellia</taxon>
        <taxon>Tissierellales</taxon>
        <taxon>Tissierellaceae</taxon>
        <taxon>Paratissierella</taxon>
    </lineage>
</organism>